<name>A0A382ZDX7_9ZZZZ</name>
<proteinExistence type="predicted"/>
<protein>
    <submittedName>
        <fullName evidence="1">Uncharacterized protein</fullName>
    </submittedName>
</protein>
<feature type="non-terminal residue" evidence="1">
    <location>
        <position position="23"/>
    </location>
</feature>
<sequence length="23" mass="2832">MLRSRAKEIFMRQKIYSLYKGRG</sequence>
<gene>
    <name evidence="1" type="ORF">METZ01_LOCUS446545</name>
</gene>
<organism evidence="1">
    <name type="scientific">marine metagenome</name>
    <dbReference type="NCBI Taxonomy" id="408172"/>
    <lineage>
        <taxon>unclassified sequences</taxon>
        <taxon>metagenomes</taxon>
        <taxon>ecological metagenomes</taxon>
    </lineage>
</organism>
<evidence type="ECO:0000313" key="1">
    <source>
        <dbReference type="EMBL" id="SVD93691.1"/>
    </source>
</evidence>
<accession>A0A382ZDX7</accession>
<dbReference type="EMBL" id="UINC01183111">
    <property type="protein sequence ID" value="SVD93691.1"/>
    <property type="molecule type" value="Genomic_DNA"/>
</dbReference>
<reference evidence="1" key="1">
    <citation type="submission" date="2018-05" db="EMBL/GenBank/DDBJ databases">
        <authorList>
            <person name="Lanie J.A."/>
            <person name="Ng W.-L."/>
            <person name="Kazmierczak K.M."/>
            <person name="Andrzejewski T.M."/>
            <person name="Davidsen T.M."/>
            <person name="Wayne K.J."/>
            <person name="Tettelin H."/>
            <person name="Glass J.I."/>
            <person name="Rusch D."/>
            <person name="Podicherti R."/>
            <person name="Tsui H.-C.T."/>
            <person name="Winkler M.E."/>
        </authorList>
    </citation>
    <scope>NUCLEOTIDE SEQUENCE</scope>
</reference>
<dbReference type="AlphaFoldDB" id="A0A382ZDX7"/>